<dbReference type="InterPro" id="IPR007627">
    <property type="entry name" value="RNA_pol_sigma70_r2"/>
</dbReference>
<evidence type="ECO:0000256" key="3">
    <source>
        <dbReference type="ARBA" id="ARBA00023082"/>
    </source>
</evidence>
<dbReference type="Pfam" id="PF04542">
    <property type="entry name" value="Sigma70_r2"/>
    <property type="match status" value="1"/>
</dbReference>
<evidence type="ECO:0000256" key="2">
    <source>
        <dbReference type="ARBA" id="ARBA00023015"/>
    </source>
</evidence>
<dbReference type="InterPro" id="IPR039425">
    <property type="entry name" value="RNA_pol_sigma-70-like"/>
</dbReference>
<dbReference type="NCBIfam" id="TIGR02937">
    <property type="entry name" value="sigma70-ECF"/>
    <property type="match status" value="1"/>
</dbReference>
<evidence type="ECO:0000313" key="7">
    <source>
        <dbReference type="EMBL" id="MFB5681550.1"/>
    </source>
</evidence>
<keyword evidence="8" id="KW-1185">Reference proteome</keyword>
<gene>
    <name evidence="7" type="ORF">ACE3NQ_11560</name>
</gene>
<dbReference type="Pfam" id="PF08281">
    <property type="entry name" value="Sigma70_r4_2"/>
    <property type="match status" value="1"/>
</dbReference>
<dbReference type="PANTHER" id="PTHR43133:SF51">
    <property type="entry name" value="RNA POLYMERASE SIGMA FACTOR"/>
    <property type="match status" value="1"/>
</dbReference>
<dbReference type="InterPro" id="IPR014284">
    <property type="entry name" value="RNA_pol_sigma-70_dom"/>
</dbReference>
<dbReference type="InterPro" id="IPR013249">
    <property type="entry name" value="RNA_pol_sigma70_r4_t2"/>
</dbReference>
<proteinExistence type="inferred from homology"/>
<keyword evidence="4" id="KW-0804">Transcription</keyword>
<evidence type="ECO:0000313" key="8">
    <source>
        <dbReference type="Proteomes" id="UP001580407"/>
    </source>
</evidence>
<comment type="caution">
    <text evidence="7">The sequence shown here is derived from an EMBL/GenBank/DDBJ whole genome shotgun (WGS) entry which is preliminary data.</text>
</comment>
<dbReference type="InterPro" id="IPR036388">
    <property type="entry name" value="WH-like_DNA-bd_sf"/>
</dbReference>
<protein>
    <submittedName>
        <fullName evidence="7">Sigma-70 family RNA polymerase sigma factor</fullName>
    </submittedName>
</protein>
<dbReference type="SUPFAM" id="SSF88946">
    <property type="entry name" value="Sigma2 domain of RNA polymerase sigma factors"/>
    <property type="match status" value="1"/>
</dbReference>
<dbReference type="InterPro" id="IPR013324">
    <property type="entry name" value="RNA_pol_sigma_r3/r4-like"/>
</dbReference>
<comment type="similarity">
    <text evidence="1">Belongs to the sigma-70 factor family. ECF subfamily.</text>
</comment>
<evidence type="ECO:0000256" key="4">
    <source>
        <dbReference type="ARBA" id="ARBA00023163"/>
    </source>
</evidence>
<accession>A0ABV5B7L5</accession>
<reference evidence="7 8" key="1">
    <citation type="submission" date="2024-09" db="EMBL/GenBank/DDBJ databases">
        <authorList>
            <person name="Ruan L."/>
        </authorList>
    </citation>
    <scope>NUCLEOTIDE SEQUENCE [LARGE SCALE GENOMIC DNA]</scope>
    <source>
        <strain evidence="7 8">D33</strain>
    </source>
</reference>
<dbReference type="PANTHER" id="PTHR43133">
    <property type="entry name" value="RNA POLYMERASE ECF-TYPE SIGMA FACTO"/>
    <property type="match status" value="1"/>
</dbReference>
<dbReference type="InterPro" id="IPR013325">
    <property type="entry name" value="RNA_pol_sigma_r2"/>
</dbReference>
<keyword evidence="3" id="KW-0731">Sigma factor</keyword>
<dbReference type="RefSeq" id="WP_375525336.1">
    <property type="nucleotide sequence ID" value="NZ_JBHILM010000011.1"/>
</dbReference>
<feature type="domain" description="RNA polymerase sigma factor 70 region 4 type 2" evidence="6">
    <location>
        <begin position="109"/>
        <end position="160"/>
    </location>
</feature>
<dbReference type="Gene3D" id="1.10.10.10">
    <property type="entry name" value="Winged helix-like DNA-binding domain superfamily/Winged helix DNA-binding domain"/>
    <property type="match status" value="1"/>
</dbReference>
<dbReference type="SUPFAM" id="SSF88659">
    <property type="entry name" value="Sigma3 and sigma4 domains of RNA polymerase sigma factors"/>
    <property type="match status" value="1"/>
</dbReference>
<dbReference type="CDD" id="cd06171">
    <property type="entry name" value="Sigma70_r4"/>
    <property type="match status" value="1"/>
</dbReference>
<dbReference type="Proteomes" id="UP001580407">
    <property type="component" value="Unassembled WGS sequence"/>
</dbReference>
<organism evidence="7 8">
    <name type="scientific">Paenibacillus terreus</name>
    <dbReference type="NCBI Taxonomy" id="1387834"/>
    <lineage>
        <taxon>Bacteria</taxon>
        <taxon>Bacillati</taxon>
        <taxon>Bacillota</taxon>
        <taxon>Bacilli</taxon>
        <taxon>Bacillales</taxon>
        <taxon>Paenibacillaceae</taxon>
        <taxon>Paenibacillus</taxon>
    </lineage>
</organism>
<keyword evidence="2" id="KW-0805">Transcription regulation</keyword>
<evidence type="ECO:0000259" key="6">
    <source>
        <dbReference type="Pfam" id="PF08281"/>
    </source>
</evidence>
<evidence type="ECO:0000256" key="1">
    <source>
        <dbReference type="ARBA" id="ARBA00010641"/>
    </source>
</evidence>
<dbReference type="EMBL" id="JBHILM010000011">
    <property type="protein sequence ID" value="MFB5681550.1"/>
    <property type="molecule type" value="Genomic_DNA"/>
</dbReference>
<evidence type="ECO:0000259" key="5">
    <source>
        <dbReference type="Pfam" id="PF04542"/>
    </source>
</evidence>
<dbReference type="Gene3D" id="1.10.1740.10">
    <property type="match status" value="1"/>
</dbReference>
<feature type="domain" description="RNA polymerase sigma-70 region 2" evidence="5">
    <location>
        <begin position="21"/>
        <end position="88"/>
    </location>
</feature>
<name>A0ABV5B7L5_9BACL</name>
<sequence>MDLSEKADLARQGDKEAFVYLVRAVQQSLFVIARSIVKNDEDCADAMQETITKAFSNIHTLKEPAYFKTWIIRILINECNRIIRKKKRVYPVPYDMRKTSYQGDYEQIELFEIIDELDEPLQIIVTLFYIEDLSVREISKVLEVSEGTVKSRLFRARQQLSELVLPGKGGARYELS</sequence>